<gene>
    <name evidence="2" type="ORF">PSON_ATCC_30995.1.T1410126</name>
</gene>
<accession>A0A8S1R6I5</accession>
<feature type="coiled-coil region" evidence="1">
    <location>
        <begin position="7"/>
        <end position="202"/>
    </location>
</feature>
<organism evidence="2 3">
    <name type="scientific">Paramecium sonneborni</name>
    <dbReference type="NCBI Taxonomy" id="65129"/>
    <lineage>
        <taxon>Eukaryota</taxon>
        <taxon>Sar</taxon>
        <taxon>Alveolata</taxon>
        <taxon>Ciliophora</taxon>
        <taxon>Intramacronucleata</taxon>
        <taxon>Oligohymenophorea</taxon>
        <taxon>Peniculida</taxon>
        <taxon>Parameciidae</taxon>
        <taxon>Paramecium</taxon>
    </lineage>
</organism>
<keyword evidence="1" id="KW-0175">Coiled coil</keyword>
<protein>
    <submittedName>
        <fullName evidence="2">Uncharacterized protein</fullName>
    </submittedName>
</protein>
<keyword evidence="3" id="KW-1185">Reference proteome</keyword>
<dbReference type="AlphaFoldDB" id="A0A8S1R6I5"/>
<evidence type="ECO:0000313" key="2">
    <source>
        <dbReference type="EMBL" id="CAD8122963.1"/>
    </source>
</evidence>
<proteinExistence type="predicted"/>
<evidence type="ECO:0000256" key="1">
    <source>
        <dbReference type="SAM" id="Coils"/>
    </source>
</evidence>
<dbReference type="EMBL" id="CAJJDN010000141">
    <property type="protein sequence ID" value="CAD8122963.1"/>
    <property type="molecule type" value="Genomic_DNA"/>
</dbReference>
<sequence length="442" mass="52691">MAENDTIQNLKANFLIENQDLEQLAQANRLSDNNLRNLFTWAHKEYHIKKKSLEAEIIKLNTELTILRNQNQNNLSENQIKHFQEQKKSLEVVIQQLKTELTRNQKGLFERNLKFFEERKNLIESQNSLINSLKNEQKELRNKILQQQQFICEEFYKKDLLIQIQPGYEQQCQKINQQFQDIKQQTQNLNKEICLLQQQQQNQNEDDYEELEKKTLTIIVQIDNVRQSSNNLKDIIEKISLKISQQDIQMSSNLQKAQTYIQYNIKIYLEFKKILTTLLDQSKRLYDKNIYLTKQLDEVNKKVETFTKEQDKLFNEFEREFKNTYSKDSNNEKIDSLSIDISTYYKLFKEFSQFVLASIQLMPGFKQKVGFQDQQREQIRNFNQNPQDKLQIQDNIKKFQEILKSLVNHISASQDITVLLSSSMSFLEKFLELLNPSQTGQR</sequence>
<dbReference type="Proteomes" id="UP000692954">
    <property type="component" value="Unassembled WGS sequence"/>
</dbReference>
<comment type="caution">
    <text evidence="2">The sequence shown here is derived from an EMBL/GenBank/DDBJ whole genome shotgun (WGS) entry which is preliminary data.</text>
</comment>
<reference evidence="2" key="1">
    <citation type="submission" date="2021-01" db="EMBL/GenBank/DDBJ databases">
        <authorList>
            <consortium name="Genoscope - CEA"/>
            <person name="William W."/>
        </authorList>
    </citation>
    <scope>NUCLEOTIDE SEQUENCE</scope>
</reference>
<evidence type="ECO:0000313" key="3">
    <source>
        <dbReference type="Proteomes" id="UP000692954"/>
    </source>
</evidence>
<name>A0A8S1R6I5_9CILI</name>